<dbReference type="SUPFAM" id="SSF56276">
    <property type="entry name" value="S-adenosylmethionine decarboxylase"/>
    <property type="match status" value="1"/>
</dbReference>
<comment type="catalytic activity">
    <reaction evidence="9">
        <text>S-adenosyl-L-methionine + H(+) = S-adenosyl 3-(methylsulfanyl)propylamine + CO2</text>
        <dbReference type="Rhea" id="RHEA:15981"/>
        <dbReference type="ChEBI" id="CHEBI:15378"/>
        <dbReference type="ChEBI" id="CHEBI:16526"/>
        <dbReference type="ChEBI" id="CHEBI:57443"/>
        <dbReference type="ChEBI" id="CHEBI:59789"/>
        <dbReference type="EC" id="4.1.1.50"/>
    </reaction>
</comment>
<comment type="cofactor">
    <cofactor evidence="9">
        <name>pyruvate</name>
        <dbReference type="ChEBI" id="CHEBI:15361"/>
    </cofactor>
    <text evidence="9">Binds 1 pyruvoyl group covalently per subunit.</text>
</comment>
<evidence type="ECO:0000256" key="9">
    <source>
        <dbReference type="HAMAP-Rule" id="MF_00464"/>
    </source>
</evidence>
<feature type="chain" id="PRO_5029059646" description="S-adenosylmethionine decarboxylase beta chain" evidence="9">
    <location>
        <begin position="1"/>
        <end position="62"/>
    </location>
</feature>
<dbReference type="InterPro" id="IPR016067">
    <property type="entry name" value="S-AdoMet_deCO2ase_core"/>
</dbReference>
<protein>
    <recommendedName>
        <fullName evidence="9">S-adenosylmethionine decarboxylase proenzyme</fullName>
        <shortName evidence="9">AdoMetDC</shortName>
        <shortName evidence="9">SAMDC</shortName>
        <ecNumber evidence="9">4.1.1.50</ecNumber>
    </recommendedName>
    <component>
        <recommendedName>
            <fullName evidence="9">S-adenosylmethionine decarboxylase beta chain</fullName>
        </recommendedName>
    </component>
    <component>
        <recommendedName>
            <fullName evidence="9">S-adenosylmethionine decarboxylase alpha chain</fullName>
        </recommendedName>
    </component>
</protein>
<feature type="chain" id="PRO_5029059647" description="S-adenosylmethionine decarboxylase alpha chain" evidence="9">
    <location>
        <begin position="63"/>
        <end position="130"/>
    </location>
</feature>
<dbReference type="EMBL" id="UPXX01000014">
    <property type="protein sequence ID" value="VBB42748.1"/>
    <property type="molecule type" value="Genomic_DNA"/>
</dbReference>
<evidence type="ECO:0000256" key="4">
    <source>
        <dbReference type="ARBA" id="ARBA00023115"/>
    </source>
</evidence>
<feature type="active site" description="Schiff-base intermediate with substrate; via pyruvic acid" evidence="9">
    <location>
        <position position="63"/>
    </location>
</feature>
<dbReference type="NCBIfam" id="TIGR03330">
    <property type="entry name" value="SAM_DCase_Bsu"/>
    <property type="match status" value="1"/>
</dbReference>
<evidence type="ECO:0000256" key="8">
    <source>
        <dbReference type="ARBA" id="ARBA00023317"/>
    </source>
</evidence>
<evidence type="ECO:0000256" key="6">
    <source>
        <dbReference type="ARBA" id="ARBA00023239"/>
    </source>
</evidence>
<keyword evidence="1 9" id="KW-0210">Decarboxylase</keyword>
<comment type="pathway">
    <text evidence="9">Amine and polyamine biosynthesis; S-adenosylmethioninamine biosynthesis; S-adenosylmethioninamine from S-adenosyl-L-methionine: step 1/1.</text>
</comment>
<proteinExistence type="inferred from homology"/>
<keyword evidence="2 9" id="KW-0068">Autocatalytic cleavage</keyword>
<feature type="modified residue" description="Pyruvic acid (Ser); by autocatalysis" evidence="9">
    <location>
        <position position="63"/>
    </location>
</feature>
<keyword evidence="9" id="KW-0949">S-adenosyl-L-methionine</keyword>
<feature type="active site" description="Proton donor; for catalytic activity" evidence="9">
    <location>
        <position position="83"/>
    </location>
</feature>
<dbReference type="InterPro" id="IPR017716">
    <property type="entry name" value="S-AdoMet_deCOase_pro-enz"/>
</dbReference>
<sequence>MTSLLDLVLIDLYECDRESLMDTDRIREGMLEAARIMGAEVVGDSFHTFEPWGVSGTVTIAESHLAVHTWPEYDFAAVTFETCGQHMDHKKAYNYLIGFFHSLKPRITQQKRGFIESAENTVLPYKQVVG</sequence>
<evidence type="ECO:0000313" key="10">
    <source>
        <dbReference type="EMBL" id="VBB42748.1"/>
    </source>
</evidence>
<evidence type="ECO:0000256" key="7">
    <source>
        <dbReference type="ARBA" id="ARBA00023270"/>
    </source>
</evidence>
<dbReference type="EC" id="4.1.1.50" evidence="9"/>
<dbReference type="GO" id="GO:0004014">
    <property type="term" value="F:adenosylmethionine decarboxylase activity"/>
    <property type="evidence" value="ECO:0007669"/>
    <property type="project" value="UniProtKB-UniRule"/>
</dbReference>
<accession>A0A653A481</accession>
<evidence type="ECO:0000256" key="1">
    <source>
        <dbReference type="ARBA" id="ARBA00022793"/>
    </source>
</evidence>
<dbReference type="Pfam" id="PF02675">
    <property type="entry name" value="AdoMet_dc"/>
    <property type="match status" value="1"/>
</dbReference>
<evidence type="ECO:0000256" key="2">
    <source>
        <dbReference type="ARBA" id="ARBA00022813"/>
    </source>
</evidence>
<comment type="function">
    <text evidence="9">Catalyzes the decarboxylation of S-adenosylmethionine to S-adenosylmethioninamine (dcAdoMet), the propylamine donor required for the synthesis of the polyamines spermine and spermidine from the diamine putrescine.</text>
</comment>
<dbReference type="PANTHER" id="PTHR33866:SF2">
    <property type="entry name" value="S-ADENOSYLMETHIONINE DECARBOXYLASE PROENZYME"/>
    <property type="match status" value="1"/>
</dbReference>
<organism evidence="10">
    <name type="scientific">Uncultured Desulfatiglans sp</name>
    <dbReference type="NCBI Taxonomy" id="1748965"/>
    <lineage>
        <taxon>Bacteria</taxon>
        <taxon>Pseudomonadati</taxon>
        <taxon>Thermodesulfobacteriota</taxon>
        <taxon>Desulfobacteria</taxon>
        <taxon>Desulfatiglandales</taxon>
        <taxon>Desulfatiglandaceae</taxon>
        <taxon>Desulfatiglans</taxon>
        <taxon>environmental samples</taxon>
    </lineage>
</organism>
<keyword evidence="4 9" id="KW-0620">Polyamine biosynthesis</keyword>
<name>A0A653A481_UNCDX</name>
<comment type="PTM">
    <text evidence="9">Is synthesized initially as an inactive proenzyme. Formation of the active enzyme involves a self-maturation process in which the active site pyruvoyl group is generated from an internal serine residue via an autocatalytic post-translational modification. Two non-identical subunits are generated from the proenzyme in this reaction, and the pyruvate is formed at the N-terminus of the alpha chain, which is derived from the carboxyl end of the proenzyme. The post-translation cleavage follows an unusual pathway, termed non-hydrolytic serinolysis, in which the side chain hydroxyl group of the serine supplies its oxygen atom to form the C-terminus of the beta chain, while the remainder of the serine residue undergoes an oxidative deamination to produce ammonia and the pyruvoyl group blocking the N-terminus of the alpha chain.</text>
</comment>
<keyword evidence="8 9" id="KW-0670">Pyruvate</keyword>
<comment type="subunit">
    <text evidence="9">Heterotetramer of two alpha and two beta chains arranged as a dimer of alpha/beta heterodimers.</text>
</comment>
<evidence type="ECO:0000256" key="5">
    <source>
        <dbReference type="ARBA" id="ARBA00023145"/>
    </source>
</evidence>
<dbReference type="AlphaFoldDB" id="A0A653A481"/>
<dbReference type="HAMAP" id="MF_00464">
    <property type="entry name" value="AdoMetDC_1"/>
    <property type="match status" value="1"/>
</dbReference>
<keyword evidence="5 9" id="KW-0865">Zymogen</keyword>
<reference evidence="10" key="1">
    <citation type="submission" date="2018-07" db="EMBL/GenBank/DDBJ databases">
        <authorList>
            <consortium name="Genoscope - CEA"/>
            <person name="William W."/>
        </authorList>
    </citation>
    <scope>NUCLEOTIDE SEQUENCE</scope>
    <source>
        <strain evidence="10">IK1</strain>
    </source>
</reference>
<dbReference type="GO" id="GO:0008295">
    <property type="term" value="P:spermidine biosynthetic process"/>
    <property type="evidence" value="ECO:0007669"/>
    <property type="project" value="UniProtKB-UniRule"/>
</dbReference>
<dbReference type="InterPro" id="IPR003826">
    <property type="entry name" value="AdoMetDC_fam_prok"/>
</dbReference>
<gene>
    <name evidence="9 10" type="primary">speH</name>
    <name evidence="10" type="ORF">TRIP_B210070</name>
</gene>
<dbReference type="GO" id="GO:0005829">
    <property type="term" value="C:cytosol"/>
    <property type="evidence" value="ECO:0007669"/>
    <property type="project" value="TreeGrafter"/>
</dbReference>
<dbReference type="PANTHER" id="PTHR33866">
    <property type="entry name" value="S-ADENOSYLMETHIONINE DECARBOXYLASE PROENZYME"/>
    <property type="match status" value="1"/>
</dbReference>
<feature type="site" description="Cleavage (non-hydrolytic); by autolysis" evidence="9">
    <location>
        <begin position="62"/>
        <end position="63"/>
    </location>
</feature>
<keyword evidence="3 9" id="KW-0745">Spermidine biosynthesis</keyword>
<dbReference type="Gene3D" id="3.60.90.10">
    <property type="entry name" value="S-adenosylmethionine decarboxylase"/>
    <property type="match status" value="1"/>
</dbReference>
<comment type="similarity">
    <text evidence="9">Belongs to the prokaryotic AdoMetDC family. Type 1 subfamily.</text>
</comment>
<dbReference type="UniPathway" id="UPA00331">
    <property type="reaction ID" value="UER00451"/>
</dbReference>
<feature type="active site" description="Proton acceptor; for processing activity" evidence="9">
    <location>
        <position position="68"/>
    </location>
</feature>
<keyword evidence="6 9" id="KW-0456">Lyase</keyword>
<evidence type="ECO:0000256" key="3">
    <source>
        <dbReference type="ARBA" id="ARBA00023066"/>
    </source>
</evidence>
<keyword evidence="7 9" id="KW-0704">Schiff base</keyword>